<evidence type="ECO:0000313" key="1">
    <source>
        <dbReference type="EMBL" id="WHQ79457.1"/>
    </source>
</evidence>
<dbReference type="GeneID" id="61226618"/>
<proteinExistence type="predicted"/>
<dbReference type="RefSeq" id="WP_066023969.1">
    <property type="nucleotide sequence ID" value="NZ_CABIZJ010000001.1"/>
</dbReference>
<organism evidence="1 2">
    <name type="scientific">Ligilactobacillus animalis</name>
    <dbReference type="NCBI Taxonomy" id="1605"/>
    <lineage>
        <taxon>Bacteria</taxon>
        <taxon>Bacillati</taxon>
        <taxon>Bacillota</taxon>
        <taxon>Bacilli</taxon>
        <taxon>Lactobacillales</taxon>
        <taxon>Lactobacillaceae</taxon>
        <taxon>Ligilactobacillus</taxon>
    </lineage>
</organism>
<protein>
    <submittedName>
        <fullName evidence="1">Uncharacterized protein</fullName>
    </submittedName>
</protein>
<accession>A0AAJ6FT12</accession>
<reference evidence="1" key="1">
    <citation type="submission" date="2023-04" db="EMBL/GenBank/DDBJ databases">
        <title>Four porcine-derived lactic acid bacteria strains analyses and their evaluation as potential probiotics based on genomics.</title>
        <authorList>
            <person name="Niu D."/>
        </authorList>
    </citation>
    <scope>NUCLEOTIDE SEQUENCE</scope>
    <source>
        <strain evidence="1">ZSB1</strain>
    </source>
</reference>
<dbReference type="EMBL" id="CP123751">
    <property type="protein sequence ID" value="WHQ79457.1"/>
    <property type="molecule type" value="Genomic_DNA"/>
</dbReference>
<sequence>MVPEYLEKYMDRYIRIILADGKWVSGHVFGFALPEDTPDGTWGIVLTKKRERRCVVTFPTKTITETQVKEIDIIKVNLEQRVINRIGDGYWWLKNGFEYVWWELRNFIFRY</sequence>
<gene>
    <name evidence="1" type="ORF">QFF56_05675</name>
</gene>
<dbReference type="AlphaFoldDB" id="A0AAJ6FT12"/>
<name>A0AAJ6FT12_9LACO</name>
<dbReference type="Proteomes" id="UP001238155">
    <property type="component" value="Chromosome"/>
</dbReference>
<evidence type="ECO:0000313" key="2">
    <source>
        <dbReference type="Proteomes" id="UP001238155"/>
    </source>
</evidence>